<evidence type="ECO:0000313" key="3">
    <source>
        <dbReference type="EMBL" id="KDP40072.1"/>
    </source>
</evidence>
<accession>A0A067KV93</accession>
<dbReference type="PROSITE" id="PS50858">
    <property type="entry name" value="BSD"/>
    <property type="match status" value="1"/>
</dbReference>
<dbReference type="GO" id="GO:0005737">
    <property type="term" value="C:cytoplasm"/>
    <property type="evidence" value="ECO:0007669"/>
    <property type="project" value="TreeGrafter"/>
</dbReference>
<sequence length="410" mass="46108">MNFFKSVFSEETTPPDSPTSPTDTPTSDPQTLNTQPTGTPAWSFGGLIKTLATKSESMIETYRKDFEEFGSGLKKETAVIREVASRAVKDLPASLDVGASVAQESLETVGQAIDDIGATVWKSTSQIITHGRDSIVASDHDDSDSSDKQYSDSKQQSLNLKRYSRFDMQVRSIQCDLNTYCIEPEDKVEYENWRLGSFSMEDKKEEIENLFSENRTIKEIYNDVVPSRVDNEGFWSRYFYKMHKLKQAEETRALLVQKAISGVEEDLSWDFDDEDKEDDKRNEPVSEGQSSGNLKKENDFSERSELENTNASERNKMEGNVVAMDMKGDNGDSCKDSDISVVSSQSLLPEEDDLGWDEIEDIGINDESRGKTTGSNASTSRLDLRKRLSVAEEEDLSWDIEDEDDEPGKP</sequence>
<feature type="compositionally biased region" description="Acidic residues" evidence="1">
    <location>
        <begin position="349"/>
        <end position="364"/>
    </location>
</feature>
<dbReference type="Gene3D" id="1.10.3970.10">
    <property type="entry name" value="BSD domain"/>
    <property type="match status" value="1"/>
</dbReference>
<feature type="region of interest" description="Disordered" evidence="1">
    <location>
        <begin position="1"/>
        <end position="44"/>
    </location>
</feature>
<dbReference type="InterPro" id="IPR035925">
    <property type="entry name" value="BSD_dom_sf"/>
</dbReference>
<dbReference type="InterPro" id="IPR051494">
    <property type="entry name" value="BSD_domain-containing"/>
</dbReference>
<feature type="compositionally biased region" description="Basic and acidic residues" evidence="1">
    <location>
        <begin position="326"/>
        <end position="338"/>
    </location>
</feature>
<dbReference type="Proteomes" id="UP000027138">
    <property type="component" value="Unassembled WGS sequence"/>
</dbReference>
<dbReference type="KEGG" id="jcu:105631881"/>
<feature type="compositionally biased region" description="Polar residues" evidence="1">
    <location>
        <begin position="30"/>
        <end position="40"/>
    </location>
</feature>
<keyword evidence="4" id="KW-1185">Reference proteome</keyword>
<organism evidence="3 4">
    <name type="scientific">Jatropha curcas</name>
    <name type="common">Barbados nut</name>
    <dbReference type="NCBI Taxonomy" id="180498"/>
    <lineage>
        <taxon>Eukaryota</taxon>
        <taxon>Viridiplantae</taxon>
        <taxon>Streptophyta</taxon>
        <taxon>Embryophyta</taxon>
        <taxon>Tracheophyta</taxon>
        <taxon>Spermatophyta</taxon>
        <taxon>Magnoliopsida</taxon>
        <taxon>eudicotyledons</taxon>
        <taxon>Gunneridae</taxon>
        <taxon>Pentapetalae</taxon>
        <taxon>rosids</taxon>
        <taxon>fabids</taxon>
        <taxon>Malpighiales</taxon>
        <taxon>Euphorbiaceae</taxon>
        <taxon>Crotonoideae</taxon>
        <taxon>Jatropheae</taxon>
        <taxon>Jatropha</taxon>
    </lineage>
</organism>
<feature type="compositionally biased region" description="Basic and acidic residues" evidence="1">
    <location>
        <begin position="294"/>
        <end position="306"/>
    </location>
</feature>
<dbReference type="PANTHER" id="PTHR16019">
    <property type="entry name" value="SYNAPSE-ASSOCIATED PROTEIN"/>
    <property type="match status" value="1"/>
</dbReference>
<dbReference type="InterPro" id="IPR005607">
    <property type="entry name" value="BSD_dom"/>
</dbReference>
<feature type="compositionally biased region" description="Basic and acidic residues" evidence="1">
    <location>
        <begin position="132"/>
        <end position="151"/>
    </location>
</feature>
<dbReference type="OrthoDB" id="73788at2759"/>
<gene>
    <name evidence="3" type="ORF">JCGZ_02070</name>
</gene>
<evidence type="ECO:0000259" key="2">
    <source>
        <dbReference type="PROSITE" id="PS50858"/>
    </source>
</evidence>
<name>A0A067KV93_JATCU</name>
<evidence type="ECO:0000256" key="1">
    <source>
        <dbReference type="SAM" id="MobiDB-lite"/>
    </source>
</evidence>
<protein>
    <recommendedName>
        <fullName evidence="2">BSD domain-containing protein</fullName>
    </recommendedName>
</protein>
<reference evidence="3 4" key="1">
    <citation type="journal article" date="2014" name="PLoS ONE">
        <title>Global Analysis of Gene Expression Profiles in Physic Nut (Jatropha curcas L.) Seedlings Exposed to Salt Stress.</title>
        <authorList>
            <person name="Zhang L."/>
            <person name="Zhang C."/>
            <person name="Wu P."/>
            <person name="Chen Y."/>
            <person name="Li M."/>
            <person name="Jiang H."/>
            <person name="Wu G."/>
        </authorList>
    </citation>
    <scope>NUCLEOTIDE SEQUENCE [LARGE SCALE GENOMIC DNA]</scope>
    <source>
        <strain evidence="4">cv. GZQX0401</strain>
        <tissue evidence="3">Young leaves</tissue>
    </source>
</reference>
<feature type="region of interest" description="Disordered" evidence="1">
    <location>
        <begin position="132"/>
        <end position="156"/>
    </location>
</feature>
<feature type="region of interest" description="Disordered" evidence="1">
    <location>
        <begin position="269"/>
        <end position="382"/>
    </location>
</feature>
<dbReference type="PANTHER" id="PTHR16019:SF24">
    <property type="entry name" value="BSD DOMAIN-CONTAINING PROTEIN"/>
    <property type="match status" value="1"/>
</dbReference>
<evidence type="ECO:0000313" key="4">
    <source>
        <dbReference type="Proteomes" id="UP000027138"/>
    </source>
</evidence>
<dbReference type="AlphaFoldDB" id="A0A067KV93"/>
<dbReference type="Pfam" id="PF03909">
    <property type="entry name" value="BSD"/>
    <property type="match status" value="1"/>
</dbReference>
<feature type="region of interest" description="Disordered" evidence="1">
    <location>
        <begin position="391"/>
        <end position="410"/>
    </location>
</feature>
<feature type="compositionally biased region" description="Low complexity" evidence="1">
    <location>
        <begin position="19"/>
        <end position="29"/>
    </location>
</feature>
<proteinExistence type="predicted"/>
<dbReference type="SMART" id="SM00751">
    <property type="entry name" value="BSD"/>
    <property type="match status" value="1"/>
</dbReference>
<dbReference type="EMBL" id="KK914334">
    <property type="protein sequence ID" value="KDP40072.1"/>
    <property type="molecule type" value="Genomic_DNA"/>
</dbReference>
<feature type="domain" description="BSD" evidence="2">
    <location>
        <begin position="194"/>
        <end position="246"/>
    </location>
</feature>
<dbReference type="SUPFAM" id="SSF140383">
    <property type="entry name" value="BSD domain-like"/>
    <property type="match status" value="1"/>
</dbReference>
<feature type="compositionally biased region" description="Polar residues" evidence="1">
    <location>
        <begin position="371"/>
        <end position="381"/>
    </location>
</feature>